<gene>
    <name evidence="2" type="ORF">GCM10009827_060550</name>
</gene>
<dbReference type="RefSeq" id="WP_344505713.1">
    <property type="nucleotide sequence ID" value="NZ_BAAAQD010000013.1"/>
</dbReference>
<proteinExistence type="predicted"/>
<keyword evidence="3" id="KW-1185">Reference proteome</keyword>
<sequence length="262" mass="27079">MTTAEERAARAWLVGNGLPDAPVSELLVARLAARRRARLADHVVLAAVFIVAALAHVADFSADAGSSSGRPVLLVVLAAATAGLLVARLLIARWLAAADRRAGAALPRRAAHSVKPGWRVVLGLPHAVFDLATLGVAVVLALGALTVEEPTVRQGAVILLVAVLGVGAGSAVQLRQLLTRPVVAEDEMSLTTDVIMRIEDARDATAPAVLWSLPVVLLFGLAPAWWSAAAVAAVVLGVAALVLIHVRTPGSLATARQAMIVR</sequence>
<feature type="transmembrane region" description="Helical" evidence="1">
    <location>
        <begin position="151"/>
        <end position="172"/>
    </location>
</feature>
<accession>A0ABN2B821</accession>
<protein>
    <recommendedName>
        <fullName evidence="4">Integral membrane protein</fullName>
    </recommendedName>
</protein>
<evidence type="ECO:0000256" key="1">
    <source>
        <dbReference type="SAM" id="Phobius"/>
    </source>
</evidence>
<keyword evidence="1" id="KW-1133">Transmembrane helix</keyword>
<evidence type="ECO:0008006" key="4">
    <source>
        <dbReference type="Google" id="ProtNLM"/>
    </source>
</evidence>
<feature type="transmembrane region" description="Helical" evidence="1">
    <location>
        <begin position="228"/>
        <end position="246"/>
    </location>
</feature>
<dbReference type="EMBL" id="BAAAQD010000013">
    <property type="protein sequence ID" value="GAA1534331.1"/>
    <property type="molecule type" value="Genomic_DNA"/>
</dbReference>
<organism evidence="2 3">
    <name type="scientific">Dactylosporangium maewongense</name>
    <dbReference type="NCBI Taxonomy" id="634393"/>
    <lineage>
        <taxon>Bacteria</taxon>
        <taxon>Bacillati</taxon>
        <taxon>Actinomycetota</taxon>
        <taxon>Actinomycetes</taxon>
        <taxon>Micromonosporales</taxon>
        <taxon>Micromonosporaceae</taxon>
        <taxon>Dactylosporangium</taxon>
    </lineage>
</organism>
<feature type="transmembrane region" description="Helical" evidence="1">
    <location>
        <begin position="117"/>
        <end position="145"/>
    </location>
</feature>
<evidence type="ECO:0000313" key="2">
    <source>
        <dbReference type="EMBL" id="GAA1534331.1"/>
    </source>
</evidence>
<dbReference type="Proteomes" id="UP001501470">
    <property type="component" value="Unassembled WGS sequence"/>
</dbReference>
<comment type="caution">
    <text evidence="2">The sequence shown here is derived from an EMBL/GenBank/DDBJ whole genome shotgun (WGS) entry which is preliminary data.</text>
</comment>
<keyword evidence="1" id="KW-0812">Transmembrane</keyword>
<feature type="transmembrane region" description="Helical" evidence="1">
    <location>
        <begin position="204"/>
        <end position="222"/>
    </location>
</feature>
<reference evidence="2 3" key="1">
    <citation type="journal article" date="2019" name="Int. J. Syst. Evol. Microbiol.">
        <title>The Global Catalogue of Microorganisms (GCM) 10K type strain sequencing project: providing services to taxonomists for standard genome sequencing and annotation.</title>
        <authorList>
            <consortium name="The Broad Institute Genomics Platform"/>
            <consortium name="The Broad Institute Genome Sequencing Center for Infectious Disease"/>
            <person name="Wu L."/>
            <person name="Ma J."/>
        </authorList>
    </citation>
    <scope>NUCLEOTIDE SEQUENCE [LARGE SCALE GENOMIC DNA]</scope>
    <source>
        <strain evidence="2 3">JCM 15933</strain>
    </source>
</reference>
<name>A0ABN2B821_9ACTN</name>
<evidence type="ECO:0000313" key="3">
    <source>
        <dbReference type="Proteomes" id="UP001501470"/>
    </source>
</evidence>
<feature type="transmembrane region" description="Helical" evidence="1">
    <location>
        <begin position="39"/>
        <end position="60"/>
    </location>
</feature>
<feature type="transmembrane region" description="Helical" evidence="1">
    <location>
        <begin position="72"/>
        <end position="96"/>
    </location>
</feature>
<keyword evidence="1" id="KW-0472">Membrane</keyword>